<dbReference type="InterPro" id="IPR012373">
    <property type="entry name" value="Ferrdict_sens_TM"/>
</dbReference>
<evidence type="ECO:0000256" key="1">
    <source>
        <dbReference type="SAM" id="Phobius"/>
    </source>
</evidence>
<evidence type="ECO:0000313" key="5">
    <source>
        <dbReference type="Proteomes" id="UP000306808"/>
    </source>
</evidence>
<evidence type="ECO:0000259" key="2">
    <source>
        <dbReference type="Pfam" id="PF04773"/>
    </source>
</evidence>
<dbReference type="RefSeq" id="WP_136901546.1">
    <property type="nucleotide sequence ID" value="NZ_SUME01000004.1"/>
</dbReference>
<dbReference type="Pfam" id="PF16344">
    <property type="entry name" value="FecR_C"/>
    <property type="match status" value="1"/>
</dbReference>
<feature type="domain" description="Protein FecR C-terminal" evidence="3">
    <location>
        <begin position="323"/>
        <end position="392"/>
    </location>
</feature>
<keyword evidence="5" id="KW-1185">Reference proteome</keyword>
<organism evidence="4 5">
    <name type="scientific">Sphingobacterium olei</name>
    <dbReference type="NCBI Taxonomy" id="2571155"/>
    <lineage>
        <taxon>Bacteria</taxon>
        <taxon>Pseudomonadati</taxon>
        <taxon>Bacteroidota</taxon>
        <taxon>Sphingobacteriia</taxon>
        <taxon>Sphingobacteriales</taxon>
        <taxon>Sphingobacteriaceae</taxon>
        <taxon>Sphingobacterium</taxon>
    </lineage>
</organism>
<dbReference type="EMBL" id="SUME01000004">
    <property type="protein sequence ID" value="TJZ60706.1"/>
    <property type="molecule type" value="Genomic_DNA"/>
</dbReference>
<keyword evidence="1" id="KW-0812">Transmembrane</keyword>
<dbReference type="GO" id="GO:0016989">
    <property type="term" value="F:sigma factor antagonist activity"/>
    <property type="evidence" value="ECO:0007669"/>
    <property type="project" value="TreeGrafter"/>
</dbReference>
<dbReference type="InterPro" id="IPR032508">
    <property type="entry name" value="FecR_C"/>
</dbReference>
<dbReference type="OrthoDB" id="1099963at2"/>
<sequence length="400" mass="45581">METNRDRIAKLLIGYLKNNLSKEQEAEFMVWLEKDDRNKALLEEFKKTAEVEARLKALAAFDENTAWQRLRQKFEDPVPMVPKAARTRSVRLVAVLSAASILLLFTFSWLFYSKTLDKTLDLVLETERAVDVQPASSGAQLILADGETISLNTEVVTEKRNGVKLVHDGEEMHYTTDTSIPDQKTKYNTLVVPKASFFRMVLADGTKVWVNAMSKLRFPVVFSSSERRIFLEGEAYFEVAHEADRPFVVDVDGERSIKVLGTHFNVNTYHHRLYATLAEGKVEVFAGNQSNVLMPGQKAYVVRDQINVRNADLKRDLAWKNGEFYFKDDNLVQIAHQLSLWYDLDIRFGASVSTTKTYSGSIGRDVNLSEVLDLLSYATKLSFEVEGRKLTISETEMRRI</sequence>
<dbReference type="Gene3D" id="3.55.50.30">
    <property type="match status" value="1"/>
</dbReference>
<comment type="caution">
    <text evidence="4">The sequence shown here is derived from an EMBL/GenBank/DDBJ whole genome shotgun (WGS) entry which is preliminary data.</text>
</comment>
<keyword evidence="1" id="KW-1133">Transmembrane helix</keyword>
<proteinExistence type="predicted"/>
<dbReference type="Gene3D" id="2.60.120.1440">
    <property type="match status" value="1"/>
</dbReference>
<gene>
    <name evidence="4" type="ORF">FAZ15_12025</name>
</gene>
<dbReference type="Pfam" id="PF04773">
    <property type="entry name" value="FecR"/>
    <property type="match status" value="1"/>
</dbReference>
<evidence type="ECO:0000259" key="3">
    <source>
        <dbReference type="Pfam" id="PF16344"/>
    </source>
</evidence>
<dbReference type="Proteomes" id="UP000306808">
    <property type="component" value="Unassembled WGS sequence"/>
</dbReference>
<protein>
    <submittedName>
        <fullName evidence="4">DUF4974 domain-containing protein</fullName>
    </submittedName>
</protein>
<dbReference type="PANTHER" id="PTHR30273:SF2">
    <property type="entry name" value="PROTEIN FECR"/>
    <property type="match status" value="1"/>
</dbReference>
<accession>A0A4U0P0H6</accession>
<dbReference type="AlphaFoldDB" id="A0A4U0P0H6"/>
<dbReference type="PANTHER" id="PTHR30273">
    <property type="entry name" value="PERIPLASMIC SIGNAL SENSOR AND SIGMA FACTOR ACTIVATOR FECR-RELATED"/>
    <property type="match status" value="1"/>
</dbReference>
<keyword evidence="1" id="KW-0472">Membrane</keyword>
<name>A0A4U0P0H6_9SPHI</name>
<feature type="transmembrane region" description="Helical" evidence="1">
    <location>
        <begin position="92"/>
        <end position="112"/>
    </location>
</feature>
<reference evidence="4 5" key="1">
    <citation type="submission" date="2019-04" db="EMBL/GenBank/DDBJ databases">
        <title>Sphingobacterium olei sp. nov., isolated from oil-contaminated soil.</title>
        <authorList>
            <person name="Liu B."/>
        </authorList>
    </citation>
    <scope>NUCLEOTIDE SEQUENCE [LARGE SCALE GENOMIC DNA]</scope>
    <source>
        <strain evidence="4 5">HAL-9</strain>
    </source>
</reference>
<feature type="domain" description="FecR protein" evidence="2">
    <location>
        <begin position="190"/>
        <end position="283"/>
    </location>
</feature>
<dbReference type="InterPro" id="IPR006860">
    <property type="entry name" value="FecR"/>
</dbReference>
<evidence type="ECO:0000313" key="4">
    <source>
        <dbReference type="EMBL" id="TJZ60706.1"/>
    </source>
</evidence>